<name>A0A0C2J828_THEKT</name>
<sequence>MADVLKESKTFFVETVRKYMIEIFYWNHTNLPIQEFFKLLEILKNKLNKDFAFSYLFQCENQSKVFEPSQPKFIHEKPDLPLNGICLFLITLIPKSTSPEFFSHLTVTINL</sequence>
<proteinExistence type="predicted"/>
<protein>
    <submittedName>
        <fullName evidence="1">Uncharacterized protein</fullName>
    </submittedName>
</protein>
<keyword evidence="2" id="KW-1185">Reference proteome</keyword>
<dbReference type="Proteomes" id="UP000031668">
    <property type="component" value="Unassembled WGS sequence"/>
</dbReference>
<gene>
    <name evidence="1" type="ORF">RF11_02693</name>
</gene>
<evidence type="ECO:0000313" key="2">
    <source>
        <dbReference type="Proteomes" id="UP000031668"/>
    </source>
</evidence>
<comment type="caution">
    <text evidence="1">The sequence shown here is derived from an EMBL/GenBank/DDBJ whole genome shotgun (WGS) entry which is preliminary data.</text>
</comment>
<reference evidence="1 2" key="1">
    <citation type="journal article" date="2014" name="Genome Biol. Evol.">
        <title>The genome of the myxosporean Thelohanellus kitauei shows adaptations to nutrient acquisition within its fish host.</title>
        <authorList>
            <person name="Yang Y."/>
            <person name="Xiong J."/>
            <person name="Zhou Z."/>
            <person name="Huo F."/>
            <person name="Miao W."/>
            <person name="Ran C."/>
            <person name="Liu Y."/>
            <person name="Zhang J."/>
            <person name="Feng J."/>
            <person name="Wang M."/>
            <person name="Wang M."/>
            <person name="Wang L."/>
            <person name="Yao B."/>
        </authorList>
    </citation>
    <scope>NUCLEOTIDE SEQUENCE [LARGE SCALE GENOMIC DNA]</scope>
    <source>
        <strain evidence="1">Wuqing</strain>
    </source>
</reference>
<dbReference type="EMBL" id="JWZT01003910">
    <property type="protein sequence ID" value="KII65273.1"/>
    <property type="molecule type" value="Genomic_DNA"/>
</dbReference>
<evidence type="ECO:0000313" key="1">
    <source>
        <dbReference type="EMBL" id="KII65273.1"/>
    </source>
</evidence>
<dbReference type="AlphaFoldDB" id="A0A0C2J828"/>
<accession>A0A0C2J828</accession>
<organism evidence="1 2">
    <name type="scientific">Thelohanellus kitauei</name>
    <name type="common">Myxosporean</name>
    <dbReference type="NCBI Taxonomy" id="669202"/>
    <lineage>
        <taxon>Eukaryota</taxon>
        <taxon>Metazoa</taxon>
        <taxon>Cnidaria</taxon>
        <taxon>Myxozoa</taxon>
        <taxon>Myxosporea</taxon>
        <taxon>Bivalvulida</taxon>
        <taxon>Platysporina</taxon>
        <taxon>Myxobolidae</taxon>
        <taxon>Thelohanellus</taxon>
    </lineage>
</organism>